<keyword evidence="2" id="KW-1185">Reference proteome</keyword>
<gene>
    <name evidence="1" type="ORF">BV22DRAFT_1026985</name>
</gene>
<feature type="non-terminal residue" evidence="1">
    <location>
        <position position="1"/>
    </location>
</feature>
<comment type="caution">
    <text evidence="1">The sequence shown here is derived from an EMBL/GenBank/DDBJ whole genome shotgun (WGS) entry which is preliminary data.</text>
</comment>
<reference evidence="1" key="1">
    <citation type="journal article" date="2021" name="New Phytol.">
        <title>Evolutionary innovations through gain and loss of genes in the ectomycorrhizal Boletales.</title>
        <authorList>
            <person name="Wu G."/>
            <person name="Miyauchi S."/>
            <person name="Morin E."/>
            <person name="Kuo A."/>
            <person name="Drula E."/>
            <person name="Varga T."/>
            <person name="Kohler A."/>
            <person name="Feng B."/>
            <person name="Cao Y."/>
            <person name="Lipzen A."/>
            <person name="Daum C."/>
            <person name="Hundley H."/>
            <person name="Pangilinan J."/>
            <person name="Johnson J."/>
            <person name="Barry K."/>
            <person name="LaButti K."/>
            <person name="Ng V."/>
            <person name="Ahrendt S."/>
            <person name="Min B."/>
            <person name="Choi I.G."/>
            <person name="Park H."/>
            <person name="Plett J.M."/>
            <person name="Magnuson J."/>
            <person name="Spatafora J.W."/>
            <person name="Nagy L.G."/>
            <person name="Henrissat B."/>
            <person name="Grigoriev I.V."/>
            <person name="Yang Z.L."/>
            <person name="Xu J."/>
            <person name="Martin F.M."/>
        </authorList>
    </citation>
    <scope>NUCLEOTIDE SEQUENCE</scope>
    <source>
        <strain evidence="1">KUC20120723A-06</strain>
    </source>
</reference>
<proteinExistence type="predicted"/>
<accession>A0ACB8AUA9</accession>
<name>A0ACB8AUA9_9AGAM</name>
<dbReference type="EMBL" id="MU267286">
    <property type="protein sequence ID" value="KAH7917091.1"/>
    <property type="molecule type" value="Genomic_DNA"/>
</dbReference>
<dbReference type="Proteomes" id="UP000790709">
    <property type="component" value="Unassembled WGS sequence"/>
</dbReference>
<protein>
    <submittedName>
        <fullName evidence="1">Uncharacterized protein</fullName>
    </submittedName>
</protein>
<organism evidence="1 2">
    <name type="scientific">Leucogyrophana mollusca</name>
    <dbReference type="NCBI Taxonomy" id="85980"/>
    <lineage>
        <taxon>Eukaryota</taxon>
        <taxon>Fungi</taxon>
        <taxon>Dikarya</taxon>
        <taxon>Basidiomycota</taxon>
        <taxon>Agaricomycotina</taxon>
        <taxon>Agaricomycetes</taxon>
        <taxon>Agaricomycetidae</taxon>
        <taxon>Boletales</taxon>
        <taxon>Boletales incertae sedis</taxon>
        <taxon>Leucogyrophana</taxon>
    </lineage>
</organism>
<sequence>IDYKSAAKVIVAVDTSHIAVGFYLCQCDLVNPKKWYFACFGSITLNDRESRFSQPKLELYGLFRALRTLKPYIIGVHNLVVEVDCRSIKGMLANPDLQPGASMNRWIIGILMFHFGLSRRPPQLGDEEEPYDNDDFDEWVDQTISTSGWTRRIGSSIS</sequence>
<evidence type="ECO:0000313" key="2">
    <source>
        <dbReference type="Proteomes" id="UP000790709"/>
    </source>
</evidence>
<evidence type="ECO:0000313" key="1">
    <source>
        <dbReference type="EMBL" id="KAH7917091.1"/>
    </source>
</evidence>